<dbReference type="RefSeq" id="WP_058888424.1">
    <property type="nucleotide sequence ID" value="NZ_BAAAKT010000004.1"/>
</dbReference>
<dbReference type="FunFam" id="3.40.50.880:FF:000010">
    <property type="entry name" value="uncharacterized protein LOC100176842 isoform X2"/>
    <property type="match status" value="1"/>
</dbReference>
<gene>
    <name evidence="10" type="primary">pdxT</name>
    <name evidence="13" type="ORF">AVL63_01410</name>
    <name evidence="14" type="ORF">HNR24_001403</name>
</gene>
<dbReference type="SUPFAM" id="SSF52317">
    <property type="entry name" value="Class I glutamine amidotransferase-like"/>
    <property type="match status" value="1"/>
</dbReference>
<feature type="active site" description="Nucleophile" evidence="10 11">
    <location>
        <position position="81"/>
    </location>
</feature>
<dbReference type="AlphaFoldDB" id="A0A0W8IFM7"/>
<dbReference type="EC" id="4.3.3.6" evidence="10"/>
<evidence type="ECO:0000313" key="16">
    <source>
        <dbReference type="Proteomes" id="UP000546252"/>
    </source>
</evidence>
<keyword evidence="4 10" id="KW-0315">Glutamine amidotransferase</keyword>
<evidence type="ECO:0000256" key="6">
    <source>
        <dbReference type="ARBA" id="ARBA00047992"/>
    </source>
</evidence>
<dbReference type="PIRSF" id="PIRSF005639">
    <property type="entry name" value="Glut_amidoT_SNO"/>
    <property type="match status" value="1"/>
</dbReference>
<evidence type="ECO:0000256" key="9">
    <source>
        <dbReference type="ARBA" id="ARBA00064749"/>
    </source>
</evidence>
<feature type="active site" description="Charge relay system" evidence="10 11">
    <location>
        <position position="182"/>
    </location>
</feature>
<dbReference type="STRING" id="317018.AVL63_01410"/>
<comment type="catalytic activity">
    <reaction evidence="6 10">
        <text>aldehydo-D-ribose 5-phosphate + D-glyceraldehyde 3-phosphate + L-glutamine = pyridoxal 5'-phosphate + L-glutamate + phosphate + 3 H2O + H(+)</text>
        <dbReference type="Rhea" id="RHEA:31507"/>
        <dbReference type="ChEBI" id="CHEBI:15377"/>
        <dbReference type="ChEBI" id="CHEBI:15378"/>
        <dbReference type="ChEBI" id="CHEBI:29985"/>
        <dbReference type="ChEBI" id="CHEBI:43474"/>
        <dbReference type="ChEBI" id="CHEBI:58273"/>
        <dbReference type="ChEBI" id="CHEBI:58359"/>
        <dbReference type="ChEBI" id="CHEBI:59776"/>
        <dbReference type="ChEBI" id="CHEBI:597326"/>
        <dbReference type="EC" id="4.3.3.6"/>
    </reaction>
</comment>
<evidence type="ECO:0000256" key="12">
    <source>
        <dbReference type="PIRSR" id="PIRSR005639-2"/>
    </source>
</evidence>
<comment type="pathway">
    <text evidence="10">Cofactor biosynthesis; pyridoxal 5'-phosphate biosynthesis.</text>
</comment>
<evidence type="ECO:0000256" key="3">
    <source>
        <dbReference type="ARBA" id="ARBA00022898"/>
    </source>
</evidence>
<dbReference type="GO" id="GO:0004359">
    <property type="term" value="F:glutaminase activity"/>
    <property type="evidence" value="ECO:0007669"/>
    <property type="project" value="UniProtKB-UniRule"/>
</dbReference>
<dbReference type="EMBL" id="JACJIH010000001">
    <property type="protein sequence ID" value="MBA8921470.1"/>
    <property type="molecule type" value="Genomic_DNA"/>
</dbReference>
<organism evidence="13 15">
    <name type="scientific">Nesterenkonia jeotgali</name>
    <dbReference type="NCBI Taxonomy" id="317018"/>
    <lineage>
        <taxon>Bacteria</taxon>
        <taxon>Bacillati</taxon>
        <taxon>Actinomycetota</taxon>
        <taxon>Actinomycetes</taxon>
        <taxon>Micrococcales</taxon>
        <taxon>Micrococcaceae</taxon>
        <taxon>Nesterenkonia</taxon>
    </lineage>
</organism>
<dbReference type="GO" id="GO:0042823">
    <property type="term" value="P:pyridoxal phosphate biosynthetic process"/>
    <property type="evidence" value="ECO:0007669"/>
    <property type="project" value="UniProtKB-UniRule"/>
</dbReference>
<dbReference type="CDD" id="cd01749">
    <property type="entry name" value="GATase1_PB"/>
    <property type="match status" value="1"/>
</dbReference>
<comment type="function">
    <text evidence="8 10">Catalyzes the hydrolysis of glutamine to glutamate and ammonia as part of the biosynthesis of pyridoxal 5'-phosphate. The resulting ammonia molecule is channeled to the active site of PdxS.</text>
</comment>
<comment type="similarity">
    <text evidence="1 10">Belongs to the glutaminase PdxT/SNO family.</text>
</comment>
<evidence type="ECO:0000256" key="10">
    <source>
        <dbReference type="HAMAP-Rule" id="MF_01615"/>
    </source>
</evidence>
<evidence type="ECO:0000256" key="11">
    <source>
        <dbReference type="PIRSR" id="PIRSR005639-1"/>
    </source>
</evidence>
<dbReference type="InterPro" id="IPR021196">
    <property type="entry name" value="PdxT/SNO_CS"/>
</dbReference>
<dbReference type="InterPro" id="IPR029062">
    <property type="entry name" value="Class_I_gatase-like"/>
</dbReference>
<name>A0A0W8IFM7_9MICC</name>
<dbReference type="PROSITE" id="PS01236">
    <property type="entry name" value="PDXT_SNO_1"/>
    <property type="match status" value="1"/>
</dbReference>
<evidence type="ECO:0000256" key="5">
    <source>
        <dbReference type="ARBA" id="ARBA00023239"/>
    </source>
</evidence>
<keyword evidence="13" id="KW-0808">Transferase</keyword>
<dbReference type="PROSITE" id="PS51273">
    <property type="entry name" value="GATASE_TYPE_1"/>
    <property type="match status" value="1"/>
</dbReference>
<reference evidence="15" key="1">
    <citation type="submission" date="2015-12" db="EMBL/GenBank/DDBJ databases">
        <authorList>
            <person name="Nair G.R."/>
            <person name="Kaur G."/>
            <person name="Mayilraj S."/>
        </authorList>
    </citation>
    <scope>NUCLEOTIDE SEQUENCE [LARGE SCALE GENOMIC DNA]</scope>
    <source>
        <strain evidence="15">CD08_7</strain>
    </source>
</reference>
<dbReference type="GO" id="GO:0006543">
    <property type="term" value="P:L-glutamine catabolic process"/>
    <property type="evidence" value="ECO:0007669"/>
    <property type="project" value="UniProtKB-UniRule"/>
</dbReference>
<dbReference type="HAMAP" id="MF_01615">
    <property type="entry name" value="PdxT"/>
    <property type="match status" value="1"/>
</dbReference>
<keyword evidence="15" id="KW-1185">Reference proteome</keyword>
<sequence length="203" mass="21744">MNTPRIGVLALQGAVAEHARALRAAGAEVSTVRRPAELEGLDGLIVPGGESTTMARLAAPVRLMESIRERHAEGMAMFGTCAGMILMADQILDAEALTGFERIGGLDVVVRRNGYGSQLESFVGPLQVSGIPGEDATPLQAVFIRAPVIESLGPEVEVIASWQERPVAVRQGRILAASFHPELTPDHRLHRHFVELSAQRTVS</sequence>
<feature type="binding site" evidence="10 12">
    <location>
        <position position="112"/>
    </location>
    <ligand>
        <name>L-glutamine</name>
        <dbReference type="ChEBI" id="CHEBI:58359"/>
    </ligand>
</feature>
<evidence type="ECO:0000313" key="15">
    <source>
        <dbReference type="Proteomes" id="UP000054023"/>
    </source>
</evidence>
<dbReference type="PANTHER" id="PTHR31559">
    <property type="entry name" value="PYRIDOXAL 5'-PHOSPHATE SYNTHASE SUBUNIT SNO"/>
    <property type="match status" value="1"/>
</dbReference>
<dbReference type="EC" id="3.5.1.2" evidence="10"/>
<evidence type="ECO:0000256" key="8">
    <source>
        <dbReference type="ARBA" id="ARBA00054599"/>
    </source>
</evidence>
<dbReference type="PROSITE" id="PS51274">
    <property type="entry name" value="GATASE_COBBQ"/>
    <property type="match status" value="1"/>
</dbReference>
<dbReference type="InterPro" id="IPR002161">
    <property type="entry name" value="PdxT/SNO"/>
</dbReference>
<evidence type="ECO:0000256" key="1">
    <source>
        <dbReference type="ARBA" id="ARBA00008345"/>
    </source>
</evidence>
<keyword evidence="3 10" id="KW-0663">Pyridoxal phosphate</keyword>
<dbReference type="Proteomes" id="UP000546252">
    <property type="component" value="Unassembled WGS sequence"/>
</dbReference>
<keyword evidence="5 10" id="KW-0456">Lyase</keyword>
<dbReference type="UniPathway" id="UPA00245"/>
<keyword evidence="2 10" id="KW-0378">Hydrolase</keyword>
<dbReference type="Pfam" id="PF01174">
    <property type="entry name" value="SNO"/>
    <property type="match status" value="1"/>
</dbReference>
<evidence type="ECO:0000256" key="4">
    <source>
        <dbReference type="ARBA" id="ARBA00022962"/>
    </source>
</evidence>
<comment type="catalytic activity">
    <reaction evidence="7 10">
        <text>L-glutamine + H2O = L-glutamate + NH4(+)</text>
        <dbReference type="Rhea" id="RHEA:15889"/>
        <dbReference type="ChEBI" id="CHEBI:15377"/>
        <dbReference type="ChEBI" id="CHEBI:28938"/>
        <dbReference type="ChEBI" id="CHEBI:29985"/>
        <dbReference type="ChEBI" id="CHEBI:58359"/>
        <dbReference type="EC" id="3.5.1.2"/>
    </reaction>
</comment>
<dbReference type="GO" id="GO:0036381">
    <property type="term" value="F:pyridoxal 5'-phosphate synthase (glutamine hydrolysing) activity"/>
    <property type="evidence" value="ECO:0007669"/>
    <property type="project" value="UniProtKB-UniRule"/>
</dbReference>
<evidence type="ECO:0000313" key="14">
    <source>
        <dbReference type="EMBL" id="MBA8921470.1"/>
    </source>
</evidence>
<dbReference type="GO" id="GO:0005829">
    <property type="term" value="C:cytosol"/>
    <property type="evidence" value="ECO:0007669"/>
    <property type="project" value="TreeGrafter"/>
</dbReference>
<feature type="active site" description="Charge relay system" evidence="10 11">
    <location>
        <position position="180"/>
    </location>
</feature>
<accession>A0A0W8IFM7</accession>
<evidence type="ECO:0000256" key="2">
    <source>
        <dbReference type="ARBA" id="ARBA00022801"/>
    </source>
</evidence>
<dbReference type="Gene3D" id="3.40.50.880">
    <property type="match status" value="1"/>
</dbReference>
<comment type="caution">
    <text evidence="13">The sequence shown here is derived from an EMBL/GenBank/DDBJ whole genome shotgun (WGS) entry which is preliminary data.</text>
</comment>
<dbReference type="Proteomes" id="UP000054023">
    <property type="component" value="Unassembled WGS sequence"/>
</dbReference>
<proteinExistence type="inferred from homology"/>
<evidence type="ECO:0000313" key="13">
    <source>
        <dbReference type="EMBL" id="KUG58744.1"/>
    </source>
</evidence>
<protein>
    <recommendedName>
        <fullName evidence="10">Pyridoxal 5'-phosphate synthase subunit PdxT</fullName>
        <ecNumber evidence="10">4.3.3.6</ecNumber>
    </recommendedName>
    <alternativeName>
        <fullName evidence="10">Pdx2</fullName>
    </alternativeName>
    <alternativeName>
        <fullName evidence="10">Pyridoxal 5'-phosphate synthase glutaminase subunit</fullName>
        <ecNumber evidence="10">3.5.1.2</ecNumber>
    </alternativeName>
</protein>
<dbReference type="GO" id="GO:0008614">
    <property type="term" value="P:pyridoxine metabolic process"/>
    <property type="evidence" value="ECO:0007669"/>
    <property type="project" value="TreeGrafter"/>
</dbReference>
<dbReference type="EMBL" id="LQBM01000003">
    <property type="protein sequence ID" value="KUG58744.1"/>
    <property type="molecule type" value="Genomic_DNA"/>
</dbReference>
<reference evidence="13" key="2">
    <citation type="submission" date="2015-12" db="EMBL/GenBank/DDBJ databases">
        <authorList>
            <person name="Shamseldin A."/>
            <person name="Moawad H."/>
            <person name="Abd El-Rahim W.M."/>
            <person name="Sadowsky M.J."/>
        </authorList>
    </citation>
    <scope>NUCLEOTIDE SEQUENCE [LARGE SCALE GENOMIC DNA]</scope>
    <source>
        <strain evidence="13">CD08_7</strain>
    </source>
</reference>
<dbReference type="GO" id="GO:0016740">
    <property type="term" value="F:transferase activity"/>
    <property type="evidence" value="ECO:0007669"/>
    <property type="project" value="UniProtKB-KW"/>
</dbReference>
<reference evidence="14 16" key="3">
    <citation type="submission" date="2020-08" db="EMBL/GenBank/DDBJ databases">
        <title>Sequencing the genomes of 1000 actinobacteria strains.</title>
        <authorList>
            <person name="Klenk H.-P."/>
        </authorList>
    </citation>
    <scope>NUCLEOTIDE SEQUENCE [LARGE SCALE GENOMIC DNA]</scope>
    <source>
        <strain evidence="14 16">DSM 19081</strain>
    </source>
</reference>
<evidence type="ECO:0000256" key="7">
    <source>
        <dbReference type="ARBA" id="ARBA00049534"/>
    </source>
</evidence>
<feature type="binding site" evidence="10 12">
    <location>
        <begin position="49"/>
        <end position="51"/>
    </location>
    <ligand>
        <name>L-glutamine</name>
        <dbReference type="ChEBI" id="CHEBI:58359"/>
    </ligand>
</feature>
<feature type="binding site" evidence="10 12">
    <location>
        <begin position="144"/>
        <end position="145"/>
    </location>
    <ligand>
        <name>L-glutamine</name>
        <dbReference type="ChEBI" id="CHEBI:58359"/>
    </ligand>
</feature>
<dbReference type="NCBIfam" id="TIGR03800">
    <property type="entry name" value="PLP_synth_Pdx2"/>
    <property type="match status" value="1"/>
</dbReference>
<dbReference type="GO" id="GO:1903600">
    <property type="term" value="C:glutaminase complex"/>
    <property type="evidence" value="ECO:0007669"/>
    <property type="project" value="TreeGrafter"/>
</dbReference>
<dbReference type="PANTHER" id="PTHR31559:SF0">
    <property type="entry name" value="PYRIDOXAL 5'-PHOSPHATE SYNTHASE SUBUNIT SNO1-RELATED"/>
    <property type="match status" value="1"/>
</dbReference>
<comment type="subunit">
    <text evidence="9 10">In the presence of PdxS, forms a dodecamer of heterodimers. Only shows activity in the heterodimer.</text>
</comment>
<dbReference type="PROSITE" id="PS51130">
    <property type="entry name" value="PDXT_SNO_2"/>
    <property type="match status" value="1"/>
</dbReference>